<accession>A0A820ZFW8</accession>
<evidence type="ECO:0000256" key="3">
    <source>
        <dbReference type="ARBA" id="ARBA00022679"/>
    </source>
</evidence>
<dbReference type="Proteomes" id="UP000663865">
    <property type="component" value="Unassembled WGS sequence"/>
</dbReference>
<evidence type="ECO:0000313" key="12">
    <source>
        <dbReference type="Proteomes" id="UP000663838"/>
    </source>
</evidence>
<keyword evidence="9" id="KW-0521">NADP</keyword>
<dbReference type="PANTHER" id="PTHR45641:SF19">
    <property type="entry name" value="NEPHROCYSTIN-3"/>
    <property type="match status" value="1"/>
</dbReference>
<dbReference type="EMBL" id="CAJNYV010004852">
    <property type="protein sequence ID" value="CAF3700734.1"/>
    <property type="molecule type" value="Genomic_DNA"/>
</dbReference>
<evidence type="ECO:0000256" key="5">
    <source>
        <dbReference type="ARBA" id="ARBA00022737"/>
    </source>
</evidence>
<keyword evidence="6 8" id="KW-0802">TPR repeat</keyword>
<dbReference type="PROSITE" id="PS51996">
    <property type="entry name" value="TR_MART"/>
    <property type="match status" value="1"/>
</dbReference>
<gene>
    <name evidence="10" type="ORF">KIK155_LOCUS26630</name>
    <name evidence="11" type="ORF">TOA249_LOCUS7957</name>
</gene>
<dbReference type="InterPro" id="IPR011990">
    <property type="entry name" value="TPR-like_helical_dom_sf"/>
</dbReference>
<keyword evidence="5" id="KW-0677">Repeat</keyword>
<sequence>MESEVLSLLSKIIPISTTTCDDNPNALNLDDIRILWYEPLEDARQCFQLCNDELNRCVTYVSDNLTCLKLAQSMPKRNIFLVASILCAREVLPPIHQLRQIDSVFIYCAANETADDLLSAYSKLIGIFHNNKELTCALQDNIELCQKQSLTFSFYNQHQKSTRELSQEAASFLWFQLFKNVILNMESNENNAKCDLVTFLNERYHNNNKQLKLIKEFDETYNANDAIRWYTGQPFLYKNLNRVLRTEDIDQLYIFRFFITDLCRSLRREFQILKDYGSVVTLYRGTKVAFPEYEKLKRNEGLLISTNGFLSTSLSKDIAVAFAGQSSTTKQSILFEIVCDLDQVQSIVLSLVSEFSVIPGEQEVLIDIGAVFKILSIDTLDSESGLPMVKLRATDEGNEVVKKYIAINQQEMKEKSVAVMWGRLLAQAGHYSEALRYFDRLESIDENKGDWRLQVNIGHVFATLDRWKEAVARYKHADDLAKMQEPSMRASIHIANAYRITGRYNEALEIYRKLLEQTENELLIADEVIDHHDIAVYLSCMGYCYHDKGEYDDAVKYFLRAIHERETNYVSDHVETARDLHYIGFILSKKGDFTEAMKYFFQAHEMFQKSIPLTHPDIAINYNNIANTFSQQDDVKVALEYLVKSLHVQAANMKENLVAKNATQLALMLDTLSSTFRLRGEIEEALMCSLQSLKIKENLLQPGQLNIAWSLTNIGRIFIEQQKYEKAKQFYTRALTIYDSNGHHEHPASGDAWYNMGWIFQAEGDCEAALTAYQRARSVQTKHISFLHSDLSSTLTVMADIYCSKGELGIATGYYRECVYVQEKYQPPNAAFLRATWIGLGNVLIAQDILQEAMTYYMKAFSLEGKSIESVAHNIGYQLYVIGSSFEKQELMQKASECRKSASLVFEHYEQHELCSLVQVFAQMMDICEDQPIFETVLKTLFAETNQHESEVTVTSVDEEKPLSLHSQHQTDHSISEFYMNSMFLYDMLLENANKRALALSLIAGCNFQENKYELAQQYYTKALALYKRLMLEVNDDPEKLHNIQMTIIDINARIQELSLILSQVQKS</sequence>
<dbReference type="Pfam" id="PF13174">
    <property type="entry name" value="TPR_6"/>
    <property type="match status" value="1"/>
</dbReference>
<evidence type="ECO:0000256" key="1">
    <source>
        <dbReference type="ARBA" id="ARBA00009558"/>
    </source>
</evidence>
<reference evidence="11" key="1">
    <citation type="submission" date="2021-02" db="EMBL/GenBank/DDBJ databases">
        <authorList>
            <person name="Nowell W R."/>
        </authorList>
    </citation>
    <scope>NUCLEOTIDE SEQUENCE</scope>
</reference>
<feature type="repeat" description="TPR" evidence="8">
    <location>
        <begin position="708"/>
        <end position="741"/>
    </location>
</feature>
<evidence type="ECO:0000256" key="2">
    <source>
        <dbReference type="ARBA" id="ARBA00022676"/>
    </source>
</evidence>
<keyword evidence="4" id="KW-0548">Nucleotidyltransferase</keyword>
<protein>
    <recommendedName>
        <fullName evidence="9">NAD(P)(+)--arginine ADP-ribosyltransferase</fullName>
        <ecNumber evidence="9">2.4.2.31</ecNumber>
    </recommendedName>
    <alternativeName>
        <fullName evidence="9">Mono(ADP-ribosyl)transferase</fullName>
    </alternativeName>
</protein>
<dbReference type="InterPro" id="IPR019734">
    <property type="entry name" value="TPR_rpt"/>
</dbReference>
<dbReference type="InterPro" id="IPR000768">
    <property type="entry name" value="ART"/>
</dbReference>
<feature type="repeat" description="TPR" evidence="8">
    <location>
        <begin position="415"/>
        <end position="448"/>
    </location>
</feature>
<keyword evidence="2 9" id="KW-0328">Glycosyltransferase</keyword>
<keyword evidence="9" id="KW-0520">NAD</keyword>
<dbReference type="Pfam" id="PF01129">
    <property type="entry name" value="ART"/>
    <property type="match status" value="1"/>
</dbReference>
<dbReference type="EC" id="2.4.2.31" evidence="9"/>
<dbReference type="AlphaFoldDB" id="A0A820ZFW8"/>
<dbReference type="SMART" id="SM00028">
    <property type="entry name" value="TPR"/>
    <property type="match status" value="13"/>
</dbReference>
<evidence type="ECO:0000256" key="7">
    <source>
        <dbReference type="ARBA" id="ARBA00047597"/>
    </source>
</evidence>
<evidence type="ECO:0000313" key="10">
    <source>
        <dbReference type="EMBL" id="CAF3700734.1"/>
    </source>
</evidence>
<dbReference type="EMBL" id="CAJOBS010000368">
    <property type="protein sequence ID" value="CAF4561571.1"/>
    <property type="molecule type" value="Genomic_DNA"/>
</dbReference>
<dbReference type="Pfam" id="PF13181">
    <property type="entry name" value="TPR_8"/>
    <property type="match status" value="1"/>
</dbReference>
<evidence type="ECO:0000256" key="9">
    <source>
        <dbReference type="RuleBase" id="RU361228"/>
    </source>
</evidence>
<evidence type="ECO:0000256" key="6">
    <source>
        <dbReference type="ARBA" id="ARBA00022803"/>
    </source>
</evidence>
<organism evidence="11 12">
    <name type="scientific">Rotaria socialis</name>
    <dbReference type="NCBI Taxonomy" id="392032"/>
    <lineage>
        <taxon>Eukaryota</taxon>
        <taxon>Metazoa</taxon>
        <taxon>Spiralia</taxon>
        <taxon>Gnathifera</taxon>
        <taxon>Rotifera</taxon>
        <taxon>Eurotatoria</taxon>
        <taxon>Bdelloidea</taxon>
        <taxon>Philodinida</taxon>
        <taxon>Philodinidae</taxon>
        <taxon>Rotaria</taxon>
    </lineage>
</organism>
<evidence type="ECO:0000256" key="8">
    <source>
        <dbReference type="PROSITE-ProRule" id="PRU00339"/>
    </source>
</evidence>
<comment type="caution">
    <text evidence="11">The sequence shown here is derived from an EMBL/GenBank/DDBJ whole genome shotgun (WGS) entry which is preliminary data.</text>
</comment>
<name>A0A820ZFW8_9BILA</name>
<dbReference type="GO" id="GO:0005576">
    <property type="term" value="C:extracellular region"/>
    <property type="evidence" value="ECO:0007669"/>
    <property type="project" value="InterPro"/>
</dbReference>
<dbReference type="SUPFAM" id="SSF56399">
    <property type="entry name" value="ADP-ribosylation"/>
    <property type="match status" value="1"/>
</dbReference>
<dbReference type="PROSITE" id="PS50005">
    <property type="entry name" value="TPR"/>
    <property type="match status" value="5"/>
</dbReference>
<dbReference type="Gene3D" id="1.25.40.10">
    <property type="entry name" value="Tetratricopeptide repeat domain"/>
    <property type="match status" value="4"/>
</dbReference>
<dbReference type="Gene3D" id="3.90.176.10">
    <property type="entry name" value="Toxin ADP-ribosyltransferase, Chain A, domain 1"/>
    <property type="match status" value="1"/>
</dbReference>
<keyword evidence="3 9" id="KW-0808">Transferase</keyword>
<dbReference type="PANTHER" id="PTHR45641">
    <property type="entry name" value="TETRATRICOPEPTIDE REPEAT PROTEIN (AFU_ORTHOLOGUE AFUA_6G03870)"/>
    <property type="match status" value="1"/>
</dbReference>
<evidence type="ECO:0000256" key="4">
    <source>
        <dbReference type="ARBA" id="ARBA00022695"/>
    </source>
</evidence>
<feature type="repeat" description="TPR" evidence="8">
    <location>
        <begin position="750"/>
        <end position="783"/>
    </location>
</feature>
<comment type="similarity">
    <text evidence="1 9">Belongs to the Arg-specific ADP-ribosyltransferase family.</text>
</comment>
<dbReference type="SUPFAM" id="SSF48452">
    <property type="entry name" value="TPR-like"/>
    <property type="match status" value="3"/>
</dbReference>
<dbReference type="Pfam" id="PF13424">
    <property type="entry name" value="TPR_12"/>
    <property type="match status" value="2"/>
</dbReference>
<proteinExistence type="inferred from homology"/>
<dbReference type="Proteomes" id="UP000663838">
    <property type="component" value="Unassembled WGS sequence"/>
</dbReference>
<feature type="repeat" description="TPR" evidence="8">
    <location>
        <begin position="535"/>
        <end position="568"/>
    </location>
</feature>
<comment type="catalytic activity">
    <reaction evidence="7 9">
        <text>L-arginyl-[protein] + NAD(+) = N(omega)-(ADP-D-ribosyl)-L-arginyl-[protein] + nicotinamide + H(+)</text>
        <dbReference type="Rhea" id="RHEA:19149"/>
        <dbReference type="Rhea" id="RHEA-COMP:10532"/>
        <dbReference type="Rhea" id="RHEA-COMP:15087"/>
        <dbReference type="ChEBI" id="CHEBI:15378"/>
        <dbReference type="ChEBI" id="CHEBI:17154"/>
        <dbReference type="ChEBI" id="CHEBI:29965"/>
        <dbReference type="ChEBI" id="CHEBI:57540"/>
        <dbReference type="ChEBI" id="CHEBI:142554"/>
        <dbReference type="EC" id="2.4.2.31"/>
    </reaction>
</comment>
<evidence type="ECO:0000313" key="11">
    <source>
        <dbReference type="EMBL" id="CAF4561571.1"/>
    </source>
</evidence>
<feature type="repeat" description="TPR" evidence="8">
    <location>
        <begin position="488"/>
        <end position="521"/>
    </location>
</feature>